<sequence length="546" mass="56735">KKGLPSDARSSSLSVSGCTDGALQGAVPGGQIGVRGPGDGITPPVSSVLHSIPFPLTAAEHEGRPPEYAEPGGALDWGESGIGLGHWIGERKRQREGGAFGEEPLEGVERGEWQKEGWGGGDGSFEGGGAGLLGIGSPFPDAKTRRFLSPVSAASAAAAAARGGGYSGSGAPVGPSHSEYGQSQRLLVDGRKVACPHGKVDKRNCRECGGKGKSICEHGRRRPHCKVCKGPGWCEHGRQKRRCRECGGSAFCVHGKYKYHCKVCPKTAREKKPPAPPKAKKKRGRPPGLAQRGEWGQGAGGAEERLSLLPGGAAASSAAAAGGGVGLGGMGDQWREGGGEEESAQGAQADFPFSMSWICPHGKQWNDCKECGGPGICLHGRRRRDCVECGGSGICVHGRRLWRCRDCGGKGVCGHGRVRSNCRIAEGRQFASTDERDIVAETVGGREFVFTVVSVIAALRVGVRVFVSTADGAIVAEIAEAAASACTVDSGRSAETVGEGEEVHPRPKVVRLQAPRLSRRRRSASTVESGITARSVVGGGYAGTEE</sequence>
<feature type="compositionally biased region" description="Polar residues" evidence="1">
    <location>
        <begin position="8"/>
        <end position="17"/>
    </location>
</feature>
<dbReference type="EMBL" id="CDMZ01004156">
    <property type="protein sequence ID" value="CEM48827.1"/>
    <property type="molecule type" value="Genomic_DNA"/>
</dbReference>
<evidence type="ECO:0008006" key="3">
    <source>
        <dbReference type="Google" id="ProtNLM"/>
    </source>
</evidence>
<accession>A0A0G4HWH7</accession>
<feature type="region of interest" description="Disordered" evidence="1">
    <location>
        <begin position="1"/>
        <end position="37"/>
    </location>
</feature>
<dbReference type="AlphaFoldDB" id="A0A0G4HWH7"/>
<gene>
    <name evidence="2" type="ORF">Cvel_32665</name>
</gene>
<name>A0A0G4HWH7_9ALVE</name>
<protein>
    <recommendedName>
        <fullName evidence="3">CR-type domain-containing protein</fullName>
    </recommendedName>
</protein>
<feature type="compositionally biased region" description="Gly residues" evidence="1">
    <location>
        <begin position="27"/>
        <end position="37"/>
    </location>
</feature>
<dbReference type="VEuPathDB" id="CryptoDB:Cvel_32665"/>
<feature type="non-terminal residue" evidence="2">
    <location>
        <position position="1"/>
    </location>
</feature>
<feature type="region of interest" description="Disordered" evidence="1">
    <location>
        <begin position="267"/>
        <end position="299"/>
    </location>
</feature>
<organism evidence="2">
    <name type="scientific">Chromera velia CCMP2878</name>
    <dbReference type="NCBI Taxonomy" id="1169474"/>
    <lineage>
        <taxon>Eukaryota</taxon>
        <taxon>Sar</taxon>
        <taxon>Alveolata</taxon>
        <taxon>Colpodellida</taxon>
        <taxon>Chromeraceae</taxon>
        <taxon>Chromera</taxon>
    </lineage>
</organism>
<evidence type="ECO:0000256" key="1">
    <source>
        <dbReference type="SAM" id="MobiDB-lite"/>
    </source>
</evidence>
<reference evidence="2" key="1">
    <citation type="submission" date="2014-11" db="EMBL/GenBank/DDBJ databases">
        <authorList>
            <person name="Otto D Thomas"/>
            <person name="Naeem Raeece"/>
        </authorList>
    </citation>
    <scope>NUCLEOTIDE SEQUENCE</scope>
</reference>
<proteinExistence type="predicted"/>
<evidence type="ECO:0000313" key="2">
    <source>
        <dbReference type="EMBL" id="CEM48827.1"/>
    </source>
</evidence>